<gene>
    <name evidence="1" type="ORF">PPYR_06891</name>
</gene>
<evidence type="ECO:0000313" key="2">
    <source>
        <dbReference type="Proteomes" id="UP000327044"/>
    </source>
</evidence>
<name>A0A5N4ANY2_PHOPY</name>
<keyword evidence="2" id="KW-1185">Reference proteome</keyword>
<dbReference type="AlphaFoldDB" id="A0A5N4ANY2"/>
<accession>A0A5N4ANY2</accession>
<dbReference type="InParanoid" id="A0A5N4ANY2"/>
<sequence length="140" mass="15773">MASVNTSLRMIRNNVSMMGTHLIGPRHDLCEQPRNRETITEFDAIVAKGITSFPAGSSPGIDGFRPQYLKDAERALDVITKFCLPSSKTFRNYWIILHQFPGTINPFPKSATWGQTSNANIWRTEFIDAFGLVFCTYLPT</sequence>
<evidence type="ECO:0000313" key="1">
    <source>
        <dbReference type="EMBL" id="KAB0799011.1"/>
    </source>
</evidence>
<dbReference type="Proteomes" id="UP000327044">
    <property type="component" value="Unassembled WGS sequence"/>
</dbReference>
<comment type="caution">
    <text evidence="1">The sequence shown here is derived from an EMBL/GenBank/DDBJ whole genome shotgun (WGS) entry which is preliminary data.</text>
</comment>
<reference evidence="1 2" key="1">
    <citation type="journal article" date="2018" name="Elife">
        <title>Firefly genomes illuminate parallel origins of bioluminescence in beetles.</title>
        <authorList>
            <person name="Fallon T.R."/>
            <person name="Lower S.E."/>
            <person name="Chang C.H."/>
            <person name="Bessho-Uehara M."/>
            <person name="Martin G.J."/>
            <person name="Bewick A.J."/>
            <person name="Behringer M."/>
            <person name="Debat H.J."/>
            <person name="Wong I."/>
            <person name="Day J.C."/>
            <person name="Suvorov A."/>
            <person name="Silva C.J."/>
            <person name="Stanger-Hall K.F."/>
            <person name="Hall D.W."/>
            <person name="Schmitz R.J."/>
            <person name="Nelson D.R."/>
            <person name="Lewis S.M."/>
            <person name="Shigenobu S."/>
            <person name="Bybee S.M."/>
            <person name="Larracuente A.M."/>
            <person name="Oba Y."/>
            <person name="Weng J.K."/>
        </authorList>
    </citation>
    <scope>NUCLEOTIDE SEQUENCE [LARGE SCALE GENOMIC DNA]</scope>
    <source>
        <strain evidence="1">1611_PpyrPB1</strain>
        <tissue evidence="1">Whole body</tissue>
    </source>
</reference>
<protein>
    <submittedName>
        <fullName evidence="1">Uncharacterized protein</fullName>
    </submittedName>
</protein>
<proteinExistence type="predicted"/>
<dbReference type="EMBL" id="VVIM01000005">
    <property type="protein sequence ID" value="KAB0799011.1"/>
    <property type="molecule type" value="Genomic_DNA"/>
</dbReference>
<organism evidence="1 2">
    <name type="scientific">Photinus pyralis</name>
    <name type="common">Common eastern firefly</name>
    <name type="synonym">Lampyris pyralis</name>
    <dbReference type="NCBI Taxonomy" id="7054"/>
    <lineage>
        <taxon>Eukaryota</taxon>
        <taxon>Metazoa</taxon>
        <taxon>Ecdysozoa</taxon>
        <taxon>Arthropoda</taxon>
        <taxon>Hexapoda</taxon>
        <taxon>Insecta</taxon>
        <taxon>Pterygota</taxon>
        <taxon>Neoptera</taxon>
        <taxon>Endopterygota</taxon>
        <taxon>Coleoptera</taxon>
        <taxon>Polyphaga</taxon>
        <taxon>Elateriformia</taxon>
        <taxon>Elateroidea</taxon>
        <taxon>Lampyridae</taxon>
        <taxon>Lampyrinae</taxon>
        <taxon>Photinus</taxon>
    </lineage>
</organism>